<feature type="domain" description="Activator of Hsp90 ATPase homologue 1/2-like C-terminal" evidence="2">
    <location>
        <begin position="20"/>
        <end position="160"/>
    </location>
</feature>
<organism evidence="3 4">
    <name type="scientific">Jeotgalibaca ciconiae</name>
    <dbReference type="NCBI Taxonomy" id="2496265"/>
    <lineage>
        <taxon>Bacteria</taxon>
        <taxon>Bacillati</taxon>
        <taxon>Bacillota</taxon>
        <taxon>Bacilli</taxon>
        <taxon>Lactobacillales</taxon>
        <taxon>Carnobacteriaceae</taxon>
        <taxon>Jeotgalibaca</taxon>
    </lineage>
</organism>
<accession>A0A3S9HAU9</accession>
<keyword evidence="4" id="KW-1185">Reference proteome</keyword>
<dbReference type="RefSeq" id="WP_126109858.1">
    <property type="nucleotide sequence ID" value="NZ_CP034465.1"/>
</dbReference>
<gene>
    <name evidence="3" type="ORF">EJN90_07240</name>
</gene>
<comment type="similarity">
    <text evidence="1">Belongs to the AHA1 family.</text>
</comment>
<dbReference type="Pfam" id="PF08327">
    <property type="entry name" value="AHSA1"/>
    <property type="match status" value="1"/>
</dbReference>
<evidence type="ECO:0000256" key="1">
    <source>
        <dbReference type="ARBA" id="ARBA00006817"/>
    </source>
</evidence>
<dbReference type="Gene3D" id="3.30.530.20">
    <property type="match status" value="1"/>
</dbReference>
<proteinExistence type="inferred from homology"/>
<protein>
    <submittedName>
        <fullName evidence="3">ATPase</fullName>
    </submittedName>
</protein>
<dbReference type="EMBL" id="CP034465">
    <property type="protein sequence ID" value="AZP04441.1"/>
    <property type="molecule type" value="Genomic_DNA"/>
</dbReference>
<dbReference type="InterPro" id="IPR023393">
    <property type="entry name" value="START-like_dom_sf"/>
</dbReference>
<sequence length="162" mass="18503">MDKYRIDNERTDTAVRVISVEPKKIYQALLEPKQLITWLPPKGMSGQVDFFEPWENGRFQITLFYLDSSDVISAKTSEGTDVLRGTFIELIRNQRIIQDLTFLSEDPIFEGTMRMTWYLDAVPKGTKVTVECTNVPEGIDPGDHEKGLASTLENLAEMIEEK</sequence>
<dbReference type="KEGG" id="jeh:EJN90_07240"/>
<dbReference type="InterPro" id="IPR013538">
    <property type="entry name" value="ASHA1/2-like_C"/>
</dbReference>
<dbReference type="SUPFAM" id="SSF55961">
    <property type="entry name" value="Bet v1-like"/>
    <property type="match status" value="1"/>
</dbReference>
<reference evidence="4" key="1">
    <citation type="submission" date="2018-12" db="EMBL/GenBank/DDBJ databases">
        <title>Complete genome sequencing of Jeotgalibaca sp. H21T32.</title>
        <authorList>
            <person name="Bae J.-W."/>
            <person name="Lee S.-Y."/>
        </authorList>
    </citation>
    <scope>NUCLEOTIDE SEQUENCE [LARGE SCALE GENOMIC DNA]</scope>
    <source>
        <strain evidence="4">H21T32</strain>
    </source>
</reference>
<dbReference type="OrthoDB" id="9786557at2"/>
<evidence type="ECO:0000313" key="3">
    <source>
        <dbReference type="EMBL" id="AZP04441.1"/>
    </source>
</evidence>
<dbReference type="AlphaFoldDB" id="A0A3S9HAU9"/>
<evidence type="ECO:0000259" key="2">
    <source>
        <dbReference type="Pfam" id="PF08327"/>
    </source>
</evidence>
<name>A0A3S9HAU9_9LACT</name>
<dbReference type="Proteomes" id="UP000273326">
    <property type="component" value="Chromosome"/>
</dbReference>
<evidence type="ECO:0000313" key="4">
    <source>
        <dbReference type="Proteomes" id="UP000273326"/>
    </source>
</evidence>